<evidence type="ECO:0000256" key="1">
    <source>
        <dbReference type="SAM" id="MobiDB-lite"/>
    </source>
</evidence>
<proteinExistence type="predicted"/>
<evidence type="ECO:0000313" key="2">
    <source>
        <dbReference type="EMBL" id="KAK8842303.1"/>
    </source>
</evidence>
<accession>A0ABR2H7V1</accession>
<dbReference type="EMBL" id="JAPFFF010000038">
    <property type="protein sequence ID" value="KAK8842303.1"/>
    <property type="molecule type" value="Genomic_DNA"/>
</dbReference>
<organism evidence="2 3">
    <name type="scientific">Tritrichomonas musculus</name>
    <dbReference type="NCBI Taxonomy" id="1915356"/>
    <lineage>
        <taxon>Eukaryota</taxon>
        <taxon>Metamonada</taxon>
        <taxon>Parabasalia</taxon>
        <taxon>Tritrichomonadida</taxon>
        <taxon>Tritrichomonadidae</taxon>
        <taxon>Tritrichomonas</taxon>
    </lineage>
</organism>
<reference evidence="2 3" key="1">
    <citation type="submission" date="2024-04" db="EMBL/GenBank/DDBJ databases">
        <title>Tritrichomonas musculus Genome.</title>
        <authorList>
            <person name="Alves-Ferreira E."/>
            <person name="Grigg M."/>
            <person name="Lorenzi H."/>
            <person name="Galac M."/>
        </authorList>
    </citation>
    <scope>NUCLEOTIDE SEQUENCE [LARGE SCALE GENOMIC DNA]</scope>
    <source>
        <strain evidence="2 3">EAF2021</strain>
    </source>
</reference>
<evidence type="ECO:0000313" key="3">
    <source>
        <dbReference type="Proteomes" id="UP001470230"/>
    </source>
</evidence>
<comment type="caution">
    <text evidence="2">The sequence shown here is derived from an EMBL/GenBank/DDBJ whole genome shotgun (WGS) entry which is preliminary data.</text>
</comment>
<name>A0ABR2H7V1_9EUKA</name>
<dbReference type="Proteomes" id="UP001470230">
    <property type="component" value="Unassembled WGS sequence"/>
</dbReference>
<feature type="region of interest" description="Disordered" evidence="1">
    <location>
        <begin position="1"/>
        <end position="24"/>
    </location>
</feature>
<gene>
    <name evidence="2" type="ORF">M9Y10_025880</name>
</gene>
<protein>
    <submittedName>
        <fullName evidence="2">Uncharacterized protein</fullName>
    </submittedName>
</protein>
<feature type="compositionally biased region" description="Low complexity" evidence="1">
    <location>
        <begin position="1"/>
        <end position="22"/>
    </location>
</feature>
<keyword evidence="3" id="KW-1185">Reference proteome</keyword>
<sequence length="186" mass="20826">MSSKKNSNKNQNKNQNKNSNKIVQKKRKYQTITTQLFNSDDSLTSLHQSGGTYTTVLVKNSSTQGVRKAKNFTLQISTKYKIDQPPFEEDQKYGTGPISFALVYCPCNQNSLTLQSPTSQQNLLYPIPKNVILSGFILDGTVTVFKSDLARNLSAGDSIQISLYNSTGFTISDVKYCFFIKLCYCI</sequence>